<accession>A0A1M2VGT4</accession>
<dbReference type="STRING" id="154538.A0A1M2VGT4"/>
<protein>
    <recommendedName>
        <fullName evidence="4">Arrestin-like N-terminal domain-containing protein</fullName>
    </recommendedName>
</protein>
<dbReference type="OrthoDB" id="3261578at2759"/>
<comment type="caution">
    <text evidence="2">The sequence shown here is derived from an EMBL/GenBank/DDBJ whole genome shotgun (WGS) entry which is preliminary data.</text>
</comment>
<gene>
    <name evidence="2" type="ORF">TRAPUB_2322</name>
</gene>
<evidence type="ECO:0000313" key="3">
    <source>
        <dbReference type="Proteomes" id="UP000184267"/>
    </source>
</evidence>
<organism evidence="2 3">
    <name type="scientific">Trametes pubescens</name>
    <name type="common">White-rot fungus</name>
    <dbReference type="NCBI Taxonomy" id="154538"/>
    <lineage>
        <taxon>Eukaryota</taxon>
        <taxon>Fungi</taxon>
        <taxon>Dikarya</taxon>
        <taxon>Basidiomycota</taxon>
        <taxon>Agaricomycotina</taxon>
        <taxon>Agaricomycetes</taxon>
        <taxon>Polyporales</taxon>
        <taxon>Polyporaceae</taxon>
        <taxon>Trametes</taxon>
    </lineage>
</organism>
<evidence type="ECO:0000313" key="2">
    <source>
        <dbReference type="EMBL" id="OJT06805.1"/>
    </source>
</evidence>
<proteinExistence type="predicted"/>
<name>A0A1M2VGT4_TRAPU</name>
<keyword evidence="3" id="KW-1185">Reference proteome</keyword>
<dbReference type="EMBL" id="MNAD01001255">
    <property type="protein sequence ID" value="OJT06805.1"/>
    <property type="molecule type" value="Genomic_DNA"/>
</dbReference>
<reference evidence="2 3" key="1">
    <citation type="submission" date="2016-10" db="EMBL/GenBank/DDBJ databases">
        <title>Genome sequence of the basidiomycete white-rot fungus Trametes pubescens.</title>
        <authorList>
            <person name="Makela M.R."/>
            <person name="Granchi Z."/>
            <person name="Peng M."/>
            <person name="De Vries R.P."/>
            <person name="Grigoriev I."/>
            <person name="Riley R."/>
            <person name="Hilden K."/>
        </authorList>
    </citation>
    <scope>NUCLEOTIDE SEQUENCE [LARGE SCALE GENOMIC DNA]</scope>
    <source>
        <strain evidence="2 3">FBCC735</strain>
    </source>
</reference>
<feature type="region of interest" description="Disordered" evidence="1">
    <location>
        <begin position="138"/>
        <end position="162"/>
    </location>
</feature>
<evidence type="ECO:0000256" key="1">
    <source>
        <dbReference type="SAM" id="MobiDB-lite"/>
    </source>
</evidence>
<dbReference type="OMA" id="WWPDRAN"/>
<dbReference type="Proteomes" id="UP000184267">
    <property type="component" value="Unassembled WGS sequence"/>
</dbReference>
<sequence>MTIETTDPQALDLLSAPRSPVVRLLRRISTQETTAGSAGAKTLPGLEFESSSQEVTAAVWWPEHARDPRSPQRRVLHGEIHLSAGLKPTSRLGKFELSYSVAVYPPRAVAFLPDGGAEAVLQRERVVIGTVYAAGPRPRIHSPPGYDDASSTGQASEFRLFR</sequence>
<evidence type="ECO:0008006" key="4">
    <source>
        <dbReference type="Google" id="ProtNLM"/>
    </source>
</evidence>
<dbReference type="AlphaFoldDB" id="A0A1M2VGT4"/>